<dbReference type="Gene3D" id="1.20.1280.50">
    <property type="match status" value="1"/>
</dbReference>
<dbReference type="AlphaFoldDB" id="A0A6A4HW59"/>
<dbReference type="OrthoDB" id="3268739at2759"/>
<organism evidence="1 2">
    <name type="scientific">Gymnopus androsaceus JB14</name>
    <dbReference type="NCBI Taxonomy" id="1447944"/>
    <lineage>
        <taxon>Eukaryota</taxon>
        <taxon>Fungi</taxon>
        <taxon>Dikarya</taxon>
        <taxon>Basidiomycota</taxon>
        <taxon>Agaricomycotina</taxon>
        <taxon>Agaricomycetes</taxon>
        <taxon>Agaricomycetidae</taxon>
        <taxon>Agaricales</taxon>
        <taxon>Marasmiineae</taxon>
        <taxon>Omphalotaceae</taxon>
        <taxon>Gymnopus</taxon>
    </lineage>
</organism>
<evidence type="ECO:0000313" key="2">
    <source>
        <dbReference type="Proteomes" id="UP000799118"/>
    </source>
</evidence>
<feature type="non-terminal residue" evidence="1">
    <location>
        <position position="1"/>
    </location>
</feature>
<dbReference type="EMBL" id="ML769449">
    <property type="protein sequence ID" value="KAE9401157.1"/>
    <property type="molecule type" value="Genomic_DNA"/>
</dbReference>
<keyword evidence="2" id="KW-1185">Reference proteome</keyword>
<sequence>LHNAQQDLEEYEKEIYTLDSRRSFLAQQRDRLREIMLQAQALLSPIRTVPDEILRLIFDDCCETNHFEFNSTTRVEPPSARDIPAFAVSNVCSRWRRIGLAFPNIWSRISVEY</sequence>
<feature type="non-terminal residue" evidence="1">
    <location>
        <position position="113"/>
    </location>
</feature>
<protein>
    <submittedName>
        <fullName evidence="1">Uncharacterized protein</fullName>
    </submittedName>
</protein>
<name>A0A6A4HW59_9AGAR</name>
<dbReference type="Proteomes" id="UP000799118">
    <property type="component" value="Unassembled WGS sequence"/>
</dbReference>
<gene>
    <name evidence="1" type="ORF">BT96DRAFT_772927</name>
</gene>
<reference evidence="1" key="1">
    <citation type="journal article" date="2019" name="Environ. Microbiol.">
        <title>Fungal ecological strategies reflected in gene transcription - a case study of two litter decomposers.</title>
        <authorList>
            <person name="Barbi F."/>
            <person name="Kohler A."/>
            <person name="Barry K."/>
            <person name="Baskaran P."/>
            <person name="Daum C."/>
            <person name="Fauchery L."/>
            <person name="Ihrmark K."/>
            <person name="Kuo A."/>
            <person name="LaButti K."/>
            <person name="Lipzen A."/>
            <person name="Morin E."/>
            <person name="Grigoriev I.V."/>
            <person name="Henrissat B."/>
            <person name="Lindahl B."/>
            <person name="Martin F."/>
        </authorList>
    </citation>
    <scope>NUCLEOTIDE SEQUENCE</scope>
    <source>
        <strain evidence="1">JB14</strain>
    </source>
</reference>
<proteinExistence type="predicted"/>
<evidence type="ECO:0000313" key="1">
    <source>
        <dbReference type="EMBL" id="KAE9401157.1"/>
    </source>
</evidence>
<accession>A0A6A4HW59</accession>